<dbReference type="InterPro" id="IPR051807">
    <property type="entry name" value="Sec-metab_biosynth-assoc"/>
</dbReference>
<reference evidence="2 3" key="1">
    <citation type="submission" date="2021-08" db="EMBL/GenBank/DDBJ databases">
        <title>Draft Genome Sequence of Phanerochaete sordida strain YK-624.</title>
        <authorList>
            <person name="Mori T."/>
            <person name="Dohra H."/>
            <person name="Suzuki T."/>
            <person name="Kawagishi H."/>
            <person name="Hirai H."/>
        </authorList>
    </citation>
    <scope>NUCLEOTIDE SEQUENCE [LARGE SCALE GENOMIC DNA]</scope>
    <source>
        <strain evidence="2 3">YK-624</strain>
    </source>
</reference>
<organism evidence="2 3">
    <name type="scientific">Phanerochaete sordida</name>
    <dbReference type="NCBI Taxonomy" id="48140"/>
    <lineage>
        <taxon>Eukaryota</taxon>
        <taxon>Fungi</taxon>
        <taxon>Dikarya</taxon>
        <taxon>Basidiomycota</taxon>
        <taxon>Agaricomycotina</taxon>
        <taxon>Agaricomycetes</taxon>
        <taxon>Polyporales</taxon>
        <taxon>Phanerochaetaceae</taxon>
        <taxon>Phanerochaete</taxon>
    </lineage>
</organism>
<dbReference type="Pfam" id="PF03795">
    <property type="entry name" value="YCII"/>
    <property type="match status" value="1"/>
</dbReference>
<comment type="caution">
    <text evidence="2">The sequence shown here is derived from an EMBL/GenBank/DDBJ whole genome shotgun (WGS) entry which is preliminary data.</text>
</comment>
<dbReference type="InterPro" id="IPR005545">
    <property type="entry name" value="YCII"/>
</dbReference>
<protein>
    <submittedName>
        <fullName evidence="2">YCII domain-containing protein</fullName>
    </submittedName>
</protein>
<dbReference type="Gene3D" id="3.30.70.1060">
    <property type="entry name" value="Dimeric alpha+beta barrel"/>
    <property type="match status" value="1"/>
</dbReference>
<gene>
    <name evidence="2" type="ORF">PsYK624_135140</name>
</gene>
<sequence length="118" mass="13347">MAEQPLYFFAVYAPDYTDADAPARRLAVRPQHLANAKVQREKLNIIRLGGALISPDSYQSDERKMIGSMGVYQAASLEAMWEIIKSDLYWTGNVWDKEKTVVFPYQPAFPLPTNPPAQ</sequence>
<evidence type="ECO:0000259" key="1">
    <source>
        <dbReference type="Pfam" id="PF03795"/>
    </source>
</evidence>
<evidence type="ECO:0000313" key="2">
    <source>
        <dbReference type="EMBL" id="GJE97298.1"/>
    </source>
</evidence>
<dbReference type="AlphaFoldDB" id="A0A9P3GLS8"/>
<dbReference type="InterPro" id="IPR011008">
    <property type="entry name" value="Dimeric_a/b-barrel"/>
</dbReference>
<dbReference type="EMBL" id="BPQB01000070">
    <property type="protein sequence ID" value="GJE97298.1"/>
    <property type="molecule type" value="Genomic_DNA"/>
</dbReference>
<dbReference type="OrthoDB" id="5519740at2759"/>
<feature type="domain" description="YCII-related" evidence="1">
    <location>
        <begin position="9"/>
        <end position="95"/>
    </location>
</feature>
<evidence type="ECO:0000313" key="3">
    <source>
        <dbReference type="Proteomes" id="UP000703269"/>
    </source>
</evidence>
<proteinExistence type="predicted"/>
<keyword evidence="3" id="KW-1185">Reference proteome</keyword>
<accession>A0A9P3GLS8</accession>
<name>A0A9P3GLS8_9APHY</name>
<dbReference type="PANTHER" id="PTHR33606">
    <property type="entry name" value="PROTEIN YCII"/>
    <property type="match status" value="1"/>
</dbReference>
<dbReference type="Proteomes" id="UP000703269">
    <property type="component" value="Unassembled WGS sequence"/>
</dbReference>
<dbReference type="PANTHER" id="PTHR33606:SF3">
    <property type="entry name" value="PROTEIN YCII"/>
    <property type="match status" value="1"/>
</dbReference>
<dbReference type="SUPFAM" id="SSF54909">
    <property type="entry name" value="Dimeric alpha+beta barrel"/>
    <property type="match status" value="1"/>
</dbReference>